<dbReference type="PROSITE" id="PS50937">
    <property type="entry name" value="HTH_MERR_2"/>
    <property type="match status" value="1"/>
</dbReference>
<keyword evidence="7" id="KW-1185">Reference proteome</keyword>
<name>A0ABU0J0U3_9CAUL</name>
<gene>
    <name evidence="6" type="ORF">QO010_004716</name>
</gene>
<dbReference type="SUPFAM" id="SSF46955">
    <property type="entry name" value="Putative DNA-binding domain"/>
    <property type="match status" value="1"/>
</dbReference>
<dbReference type="InterPro" id="IPR047057">
    <property type="entry name" value="MerR_fam"/>
</dbReference>
<dbReference type="PANTHER" id="PTHR30204">
    <property type="entry name" value="REDOX-CYCLING DRUG-SENSING TRANSCRIPTIONAL ACTIVATOR SOXR"/>
    <property type="match status" value="1"/>
</dbReference>
<dbReference type="PROSITE" id="PS00552">
    <property type="entry name" value="HTH_MERR_1"/>
    <property type="match status" value="1"/>
</dbReference>
<organism evidence="6 7">
    <name type="scientific">Caulobacter ginsengisoli</name>
    <dbReference type="NCBI Taxonomy" id="400775"/>
    <lineage>
        <taxon>Bacteria</taxon>
        <taxon>Pseudomonadati</taxon>
        <taxon>Pseudomonadota</taxon>
        <taxon>Alphaproteobacteria</taxon>
        <taxon>Caulobacterales</taxon>
        <taxon>Caulobacteraceae</taxon>
        <taxon>Caulobacter</taxon>
    </lineage>
</organism>
<keyword evidence="3" id="KW-0238">DNA-binding</keyword>
<dbReference type="EMBL" id="JAUSVS010000016">
    <property type="protein sequence ID" value="MDQ0466919.1"/>
    <property type="molecule type" value="Genomic_DNA"/>
</dbReference>
<dbReference type="Proteomes" id="UP001228905">
    <property type="component" value="Unassembled WGS sequence"/>
</dbReference>
<dbReference type="CDD" id="cd00592">
    <property type="entry name" value="HTH_MerR-like"/>
    <property type="match status" value="1"/>
</dbReference>
<protein>
    <submittedName>
        <fullName evidence="6">MerR family redox-sensitive transcriptional activator SoxR</fullName>
    </submittedName>
</protein>
<evidence type="ECO:0000313" key="7">
    <source>
        <dbReference type="Proteomes" id="UP001228905"/>
    </source>
</evidence>
<accession>A0ABU0J0U3</accession>
<dbReference type="Gene3D" id="1.10.1660.10">
    <property type="match status" value="1"/>
</dbReference>
<dbReference type="PANTHER" id="PTHR30204:SF69">
    <property type="entry name" value="MERR-FAMILY TRANSCRIPTIONAL REGULATOR"/>
    <property type="match status" value="1"/>
</dbReference>
<evidence type="ECO:0000256" key="3">
    <source>
        <dbReference type="ARBA" id="ARBA00023125"/>
    </source>
</evidence>
<dbReference type="RefSeq" id="WP_307353156.1">
    <property type="nucleotide sequence ID" value="NZ_JAUSVS010000016.1"/>
</dbReference>
<keyword evidence="1" id="KW-0678">Repressor</keyword>
<sequence>MLYPLRAPERTVTIGEVATRCGLTLRAIRFYEEQGMIRSRRGEAGQRLYNDATLERLAFIATARRVGLSIPQVCNLLETGDAAGHAARIDGLTDACAHQLAQLDAQRRVVEETLASLRPRAKKASGRGAR</sequence>
<feature type="domain" description="HTH merR-type" evidence="5">
    <location>
        <begin position="11"/>
        <end position="79"/>
    </location>
</feature>
<dbReference type="PRINTS" id="PR00040">
    <property type="entry name" value="HTHMERR"/>
</dbReference>
<dbReference type="InterPro" id="IPR000551">
    <property type="entry name" value="MerR-type_HTH_dom"/>
</dbReference>
<keyword evidence="4" id="KW-0804">Transcription</keyword>
<evidence type="ECO:0000313" key="6">
    <source>
        <dbReference type="EMBL" id="MDQ0466919.1"/>
    </source>
</evidence>
<evidence type="ECO:0000256" key="2">
    <source>
        <dbReference type="ARBA" id="ARBA00023015"/>
    </source>
</evidence>
<dbReference type="SMART" id="SM00422">
    <property type="entry name" value="HTH_MERR"/>
    <property type="match status" value="1"/>
</dbReference>
<evidence type="ECO:0000256" key="1">
    <source>
        <dbReference type="ARBA" id="ARBA00022491"/>
    </source>
</evidence>
<reference evidence="6 7" key="1">
    <citation type="submission" date="2023-07" db="EMBL/GenBank/DDBJ databases">
        <title>Genomic Encyclopedia of Type Strains, Phase IV (KMG-IV): sequencing the most valuable type-strain genomes for metagenomic binning, comparative biology and taxonomic classification.</title>
        <authorList>
            <person name="Goeker M."/>
        </authorList>
    </citation>
    <scope>NUCLEOTIDE SEQUENCE [LARGE SCALE GENOMIC DNA]</scope>
    <source>
        <strain evidence="6 7">DSM 18695</strain>
    </source>
</reference>
<evidence type="ECO:0000259" key="5">
    <source>
        <dbReference type="PROSITE" id="PS50937"/>
    </source>
</evidence>
<evidence type="ECO:0000256" key="4">
    <source>
        <dbReference type="ARBA" id="ARBA00023163"/>
    </source>
</evidence>
<dbReference type="Pfam" id="PF13411">
    <property type="entry name" value="MerR_1"/>
    <property type="match status" value="1"/>
</dbReference>
<keyword evidence="2" id="KW-0805">Transcription regulation</keyword>
<dbReference type="InterPro" id="IPR009061">
    <property type="entry name" value="DNA-bd_dom_put_sf"/>
</dbReference>
<comment type="caution">
    <text evidence="6">The sequence shown here is derived from an EMBL/GenBank/DDBJ whole genome shotgun (WGS) entry which is preliminary data.</text>
</comment>
<proteinExistence type="predicted"/>